<evidence type="ECO:0000313" key="3">
    <source>
        <dbReference type="EMBL" id="APC50107.1"/>
    </source>
</evidence>
<dbReference type="KEGG" id="vhl:BME96_18725"/>
<protein>
    <submittedName>
        <fullName evidence="4">Two-component system regulatory protein YycI</fullName>
    </submittedName>
</protein>
<keyword evidence="1" id="KW-0472">Membrane</keyword>
<dbReference type="Proteomes" id="UP000182945">
    <property type="component" value="Chromosome"/>
</dbReference>
<dbReference type="GO" id="GO:0016020">
    <property type="term" value="C:membrane"/>
    <property type="evidence" value="ECO:0007669"/>
    <property type="project" value="InterPro"/>
</dbReference>
<dbReference type="InterPro" id="IPR018604">
    <property type="entry name" value="YycI-like"/>
</dbReference>
<organism evidence="3 5">
    <name type="scientific">Virgibacillus halodenitrificans</name>
    <name type="common">Bacillus halodenitrificans</name>
    <dbReference type="NCBI Taxonomy" id="1482"/>
    <lineage>
        <taxon>Bacteria</taxon>
        <taxon>Bacillati</taxon>
        <taxon>Bacillota</taxon>
        <taxon>Bacilli</taxon>
        <taxon>Bacillales</taxon>
        <taxon>Bacillaceae</taxon>
        <taxon>Virgibacillus</taxon>
    </lineage>
</organism>
<dbReference type="GeneID" id="71516450"/>
<evidence type="ECO:0000259" key="2">
    <source>
        <dbReference type="Pfam" id="PF09648"/>
    </source>
</evidence>
<dbReference type="AlphaFoldDB" id="A0AAC9NM11"/>
<reference evidence="3 5" key="1">
    <citation type="submission" date="2016-11" db="EMBL/GenBank/DDBJ databases">
        <title>Complete genome sequencing of Virgibacillus halodenitrificans PDB-F2.</title>
        <authorList>
            <person name="Sun Z."/>
            <person name="Zhou Y."/>
            <person name="Li H."/>
        </authorList>
    </citation>
    <scope>NUCLEOTIDE SEQUENCE [LARGE SCALE GENOMIC DNA]</scope>
    <source>
        <strain evidence="3 5">PDB-F2</strain>
    </source>
</reference>
<evidence type="ECO:0000313" key="4">
    <source>
        <dbReference type="EMBL" id="MBD1222334.1"/>
    </source>
</evidence>
<proteinExistence type="predicted"/>
<dbReference type="EMBL" id="CP017962">
    <property type="protein sequence ID" value="APC50107.1"/>
    <property type="molecule type" value="Genomic_DNA"/>
</dbReference>
<reference evidence="4 6" key="2">
    <citation type="submission" date="2020-09" db="EMBL/GenBank/DDBJ databases">
        <title>Draft Genome Sequences of Oil-Oxidizing Bacteria Halomonas titanicae, Marinobacter lutaoensis, and Virgibacillus halodenitrificans Isolated from Highly Saline Environments.</title>
        <authorList>
            <person name="Grouzdev D.S."/>
            <person name="Sokolova D.S."/>
            <person name="Semenova E.M."/>
            <person name="Borzenkov I.A."/>
            <person name="Bidzhieva S.K."/>
            <person name="Poltaraus A.B."/>
            <person name="Nazina T.N."/>
        </authorList>
    </citation>
    <scope>NUCLEOTIDE SEQUENCE [LARGE SCALE GENOMIC DNA]</scope>
    <source>
        <strain evidence="4 6">VKM B-3472D</strain>
    </source>
</reference>
<dbReference type="EMBL" id="JACWEZ010000003">
    <property type="protein sequence ID" value="MBD1222334.1"/>
    <property type="molecule type" value="Genomic_DNA"/>
</dbReference>
<dbReference type="Pfam" id="PF09648">
    <property type="entry name" value="YycI"/>
    <property type="match status" value="1"/>
</dbReference>
<dbReference type="RefSeq" id="WP_019375790.1">
    <property type="nucleotide sequence ID" value="NZ_CP017962.1"/>
</dbReference>
<feature type="domain" description="Regulatory protein YycH-like" evidence="2">
    <location>
        <begin position="38"/>
        <end position="255"/>
    </location>
</feature>
<feature type="transmembrane region" description="Helical" evidence="1">
    <location>
        <begin position="6"/>
        <end position="23"/>
    </location>
</feature>
<keyword evidence="1" id="KW-0812">Transmembrane</keyword>
<keyword evidence="1" id="KW-1133">Transmembrane helix</keyword>
<gene>
    <name evidence="3" type="ORF">BME96_18725</name>
    <name evidence="4" type="ORF">IC602_06920</name>
</gene>
<evidence type="ECO:0000313" key="5">
    <source>
        <dbReference type="Proteomes" id="UP000182945"/>
    </source>
</evidence>
<keyword evidence="6" id="KW-1185">Reference proteome</keyword>
<dbReference type="Proteomes" id="UP000621631">
    <property type="component" value="Unassembled WGS sequence"/>
</dbReference>
<sequence length="309" mass="36011">MQWNQIKTLFILCFLILDVYLLMQFMEKQERADVGVLTSQEETSFESKLEQEDITISDNEVEIEKDSYISVLRREYSDKELSQLADLDKQDVEVIDKNLIVSKFEEPIAIPDKAQSADISKLVKSHIIHPEDFTFWGWNKDRNALLFFQEKENRPIYFNENGMLLVYLNKDNEMEYYTQTMLGEAEEQGDLRTLTKPMKAIEILYNANELYAEDNITNTEIGYHTRIPLANGKQVFAPTYKITVNDERNYFINAIEGHIFASNDTEFIGDAIQSTLSKIKKLEDEVEWKDSILQLLNQKLQVEGSRGEE</sequence>
<evidence type="ECO:0000256" key="1">
    <source>
        <dbReference type="SAM" id="Phobius"/>
    </source>
</evidence>
<accession>A0AAC9NM11</accession>
<name>A0AAC9NM11_VIRHA</name>
<evidence type="ECO:0000313" key="6">
    <source>
        <dbReference type="Proteomes" id="UP000621631"/>
    </source>
</evidence>
<dbReference type="Gene3D" id="2.40.128.690">
    <property type="entry name" value="YycH protein, domain 3-like"/>
    <property type="match status" value="1"/>
</dbReference>